<dbReference type="SMART" id="SM00911">
    <property type="entry name" value="HWE_HK"/>
    <property type="match status" value="1"/>
</dbReference>
<evidence type="ECO:0000256" key="4">
    <source>
        <dbReference type="ARBA" id="ARBA00022543"/>
    </source>
</evidence>
<dbReference type="InterPro" id="IPR001610">
    <property type="entry name" value="PAC"/>
</dbReference>
<protein>
    <recommendedName>
        <fullName evidence="3">Blue-light-activated histidine kinase</fullName>
        <ecNumber evidence="2">2.7.13.3</ecNumber>
    </recommendedName>
</protein>
<dbReference type="Gene3D" id="3.30.450.40">
    <property type="match status" value="1"/>
</dbReference>
<evidence type="ECO:0000256" key="8">
    <source>
        <dbReference type="ARBA" id="ARBA00022643"/>
    </source>
</evidence>
<dbReference type="SUPFAM" id="SSF55785">
    <property type="entry name" value="PYP-like sensor domain (PAS domain)"/>
    <property type="match status" value="1"/>
</dbReference>
<dbReference type="InterPro" id="IPR013655">
    <property type="entry name" value="PAS_fold_3"/>
</dbReference>
<proteinExistence type="predicted"/>
<dbReference type="RefSeq" id="WP_238234147.1">
    <property type="nucleotide sequence ID" value="NZ_BPQQ01000012.1"/>
</dbReference>
<dbReference type="EC" id="2.7.13.3" evidence="2"/>
<keyword evidence="14" id="KW-0157">Chromophore</keyword>
<evidence type="ECO:0000256" key="9">
    <source>
        <dbReference type="ARBA" id="ARBA00022679"/>
    </source>
</evidence>
<evidence type="ECO:0000256" key="16">
    <source>
        <dbReference type="ARBA" id="ARBA00023170"/>
    </source>
</evidence>
<feature type="domain" description="PAC" evidence="17">
    <location>
        <begin position="257"/>
        <end position="310"/>
    </location>
</feature>
<reference evidence="18" key="1">
    <citation type="journal article" date="2021" name="Front. Microbiol.">
        <title>Comprehensive Comparative Genomics and Phenotyping of Methylobacterium Species.</title>
        <authorList>
            <person name="Alessa O."/>
            <person name="Ogura Y."/>
            <person name="Fujitani Y."/>
            <person name="Takami H."/>
            <person name="Hayashi T."/>
            <person name="Sahin N."/>
            <person name="Tani A."/>
        </authorList>
    </citation>
    <scope>NUCLEOTIDE SEQUENCE</scope>
    <source>
        <strain evidence="18">DSM 17168</strain>
    </source>
</reference>
<accession>A0ABQ4SBT1</accession>
<evidence type="ECO:0000256" key="6">
    <source>
        <dbReference type="ARBA" id="ARBA00022606"/>
    </source>
</evidence>
<dbReference type="SUPFAM" id="SSF55781">
    <property type="entry name" value="GAF domain-like"/>
    <property type="match status" value="1"/>
</dbReference>
<keyword evidence="16" id="KW-0675">Receptor</keyword>
<dbReference type="NCBIfam" id="TIGR00229">
    <property type="entry name" value="sensory_box"/>
    <property type="match status" value="1"/>
</dbReference>
<dbReference type="Gene3D" id="3.30.450.20">
    <property type="entry name" value="PAS domain"/>
    <property type="match status" value="1"/>
</dbReference>
<dbReference type="InterPro" id="IPR036890">
    <property type="entry name" value="HATPase_C_sf"/>
</dbReference>
<keyword evidence="11" id="KW-0547">Nucleotide-binding</keyword>
<dbReference type="Proteomes" id="UP001055153">
    <property type="component" value="Unassembled WGS sequence"/>
</dbReference>
<organism evidence="18 19">
    <name type="scientific">Methylobacterium isbiliense</name>
    <dbReference type="NCBI Taxonomy" id="315478"/>
    <lineage>
        <taxon>Bacteria</taxon>
        <taxon>Pseudomonadati</taxon>
        <taxon>Pseudomonadota</taxon>
        <taxon>Alphaproteobacteria</taxon>
        <taxon>Hyphomicrobiales</taxon>
        <taxon>Methylobacteriaceae</taxon>
        <taxon>Methylobacterium</taxon>
    </lineage>
</organism>
<keyword evidence="13" id="KW-0067">ATP-binding</keyword>
<keyword evidence="7" id="KW-0285">Flavoprotein</keyword>
<evidence type="ECO:0000256" key="12">
    <source>
        <dbReference type="ARBA" id="ARBA00022777"/>
    </source>
</evidence>
<dbReference type="InterPro" id="IPR029016">
    <property type="entry name" value="GAF-like_dom_sf"/>
</dbReference>
<dbReference type="Pfam" id="PF08447">
    <property type="entry name" value="PAS_3"/>
    <property type="match status" value="1"/>
</dbReference>
<dbReference type="PROSITE" id="PS50113">
    <property type="entry name" value="PAC"/>
    <property type="match status" value="1"/>
</dbReference>
<evidence type="ECO:0000313" key="18">
    <source>
        <dbReference type="EMBL" id="GJD99258.1"/>
    </source>
</evidence>
<evidence type="ECO:0000256" key="5">
    <source>
        <dbReference type="ARBA" id="ARBA00022553"/>
    </source>
</evidence>
<evidence type="ECO:0000313" key="19">
    <source>
        <dbReference type="Proteomes" id="UP001055153"/>
    </source>
</evidence>
<dbReference type="InterPro" id="IPR011102">
    <property type="entry name" value="Sig_transdc_His_kinase_HWE"/>
</dbReference>
<reference evidence="18" key="2">
    <citation type="submission" date="2021-08" db="EMBL/GenBank/DDBJ databases">
        <authorList>
            <person name="Tani A."/>
            <person name="Ola A."/>
            <person name="Ogura Y."/>
            <person name="Katsura K."/>
            <person name="Hayashi T."/>
        </authorList>
    </citation>
    <scope>NUCLEOTIDE SEQUENCE</scope>
    <source>
        <strain evidence="18">DSM 17168</strain>
    </source>
</reference>
<dbReference type="InterPro" id="IPR000014">
    <property type="entry name" value="PAS"/>
</dbReference>
<evidence type="ECO:0000256" key="15">
    <source>
        <dbReference type="ARBA" id="ARBA00023026"/>
    </source>
</evidence>
<keyword evidence="4" id="KW-0600">Photoreceptor protein</keyword>
<keyword evidence="12" id="KW-0418">Kinase</keyword>
<dbReference type="EMBL" id="BPQQ01000012">
    <property type="protein sequence ID" value="GJD99258.1"/>
    <property type="molecule type" value="Genomic_DNA"/>
</dbReference>
<keyword evidence="15" id="KW-0843">Virulence</keyword>
<keyword evidence="19" id="KW-1185">Reference proteome</keyword>
<dbReference type="InterPro" id="IPR035965">
    <property type="entry name" value="PAS-like_dom_sf"/>
</dbReference>
<comment type="catalytic activity">
    <reaction evidence="1">
        <text>ATP + protein L-histidine = ADP + protein N-phospho-L-histidine.</text>
        <dbReference type="EC" id="2.7.13.3"/>
    </reaction>
</comment>
<dbReference type="SUPFAM" id="SSF55874">
    <property type="entry name" value="ATPase domain of HSP90 chaperone/DNA topoisomerase II/histidine kinase"/>
    <property type="match status" value="1"/>
</dbReference>
<evidence type="ECO:0000256" key="1">
    <source>
        <dbReference type="ARBA" id="ARBA00000085"/>
    </source>
</evidence>
<keyword evidence="6" id="KW-0716">Sensory transduction</keyword>
<evidence type="ECO:0000256" key="11">
    <source>
        <dbReference type="ARBA" id="ARBA00022741"/>
    </source>
</evidence>
<dbReference type="InterPro" id="IPR000700">
    <property type="entry name" value="PAS-assoc_C"/>
</dbReference>
<evidence type="ECO:0000256" key="14">
    <source>
        <dbReference type="ARBA" id="ARBA00022991"/>
    </source>
</evidence>
<keyword evidence="10" id="KW-0677">Repeat</keyword>
<dbReference type="Pfam" id="PF07536">
    <property type="entry name" value="HWE_HK"/>
    <property type="match status" value="1"/>
</dbReference>
<dbReference type="Gene3D" id="3.30.565.10">
    <property type="entry name" value="Histidine kinase-like ATPase, C-terminal domain"/>
    <property type="match status" value="1"/>
</dbReference>
<evidence type="ECO:0000256" key="13">
    <source>
        <dbReference type="ARBA" id="ARBA00022840"/>
    </source>
</evidence>
<name>A0ABQ4SBT1_9HYPH</name>
<dbReference type="PANTHER" id="PTHR41523">
    <property type="entry name" value="TWO-COMPONENT SYSTEM SENSOR PROTEIN"/>
    <property type="match status" value="1"/>
</dbReference>
<evidence type="ECO:0000259" key="17">
    <source>
        <dbReference type="PROSITE" id="PS50113"/>
    </source>
</evidence>
<dbReference type="SMART" id="SM00065">
    <property type="entry name" value="GAF"/>
    <property type="match status" value="1"/>
</dbReference>
<dbReference type="PANTHER" id="PTHR41523:SF8">
    <property type="entry name" value="ETHYLENE RESPONSE SENSOR PROTEIN"/>
    <property type="match status" value="1"/>
</dbReference>
<dbReference type="CDD" id="cd00130">
    <property type="entry name" value="PAS"/>
    <property type="match status" value="1"/>
</dbReference>
<evidence type="ECO:0000256" key="2">
    <source>
        <dbReference type="ARBA" id="ARBA00012438"/>
    </source>
</evidence>
<keyword evidence="8" id="KW-0288">FMN</keyword>
<gene>
    <name evidence="18" type="ORF">GMJLKIPL_1174</name>
</gene>
<evidence type="ECO:0000256" key="3">
    <source>
        <dbReference type="ARBA" id="ARBA00021740"/>
    </source>
</evidence>
<sequence length="508" mass="55859">MIDAAADPPAASDRSWSEADRLAALRAYEILDTPPEQALDDLCTIAAQVCRTPIAVVNLVDDTRQFFKAEVGLGVRETPLDVSICKYAILHRGLYVVTDTLQDPCFACNPLVTGEPGLRFYAGALLRTPEGLPLGTIGVLDVRPRPDGLTAEQAEVLQALARQAMVQLEHRRLQKVLARREAELEQIHEIAGVGGLEVELRAGFRNRRSPQYLRIHGLPPEAACESHEAWVNRIHPDDREATERHFIEAVQGHETSYQAEYRIIRPSDGEVRWIAATARIERDGEGRALRLIGAHRDITQRKVNEEARELLTRELSHRIKNIFAVVGALATLTARGHPAAQEYAESFLSRLQALALAHEYVRPHSAMTPPHEASLTVQGLFRALLAPYAEEGRERFVIAGADTAVGERAATALALIMHEQATNAVKYGALSTAGGRVTIQICREGDSLAVLWQEQGGPRVAGAPERRGFGSQMMARSVGTQLGGELKYEWQPEGLTIRITAPIERLGE</sequence>
<dbReference type="Gene3D" id="2.10.70.100">
    <property type="match status" value="1"/>
</dbReference>
<dbReference type="Pfam" id="PF01590">
    <property type="entry name" value="GAF"/>
    <property type="match status" value="1"/>
</dbReference>
<evidence type="ECO:0000256" key="7">
    <source>
        <dbReference type="ARBA" id="ARBA00022630"/>
    </source>
</evidence>
<keyword evidence="9" id="KW-0808">Transferase</keyword>
<dbReference type="SMART" id="SM00086">
    <property type="entry name" value="PAC"/>
    <property type="match status" value="1"/>
</dbReference>
<dbReference type="InterPro" id="IPR003018">
    <property type="entry name" value="GAF"/>
</dbReference>
<keyword evidence="5" id="KW-0597">Phosphoprotein</keyword>
<evidence type="ECO:0000256" key="10">
    <source>
        <dbReference type="ARBA" id="ARBA00022737"/>
    </source>
</evidence>
<comment type="caution">
    <text evidence="18">The sequence shown here is derived from an EMBL/GenBank/DDBJ whole genome shotgun (WGS) entry which is preliminary data.</text>
</comment>